<organism evidence="3 4">
    <name type="scientific">Thalassiosira oceanica</name>
    <name type="common">Marine diatom</name>
    <dbReference type="NCBI Taxonomy" id="159749"/>
    <lineage>
        <taxon>Eukaryota</taxon>
        <taxon>Sar</taxon>
        <taxon>Stramenopiles</taxon>
        <taxon>Ochrophyta</taxon>
        <taxon>Bacillariophyta</taxon>
        <taxon>Coscinodiscophyceae</taxon>
        <taxon>Thalassiosirophycidae</taxon>
        <taxon>Thalassiosirales</taxon>
        <taxon>Thalassiosiraceae</taxon>
        <taxon>Thalassiosira</taxon>
    </lineage>
</organism>
<comment type="caution">
    <text evidence="3">The sequence shown here is derived from an EMBL/GenBank/DDBJ whole genome shotgun (WGS) entry which is preliminary data.</text>
</comment>
<dbReference type="InterPro" id="IPR007317">
    <property type="entry name" value="GET4"/>
</dbReference>
<comment type="similarity">
    <text evidence="1">Belongs to the GET4 family.</text>
</comment>
<feature type="compositionally biased region" description="Polar residues" evidence="2">
    <location>
        <begin position="411"/>
        <end position="434"/>
    </location>
</feature>
<feature type="compositionally biased region" description="Low complexity" evidence="2">
    <location>
        <begin position="797"/>
        <end position="813"/>
    </location>
</feature>
<dbReference type="OrthoDB" id="10252405at2759"/>
<feature type="region of interest" description="Disordered" evidence="2">
    <location>
        <begin position="373"/>
        <end position="440"/>
    </location>
</feature>
<dbReference type="InterPro" id="IPR011990">
    <property type="entry name" value="TPR-like_helical_dom_sf"/>
</dbReference>
<reference evidence="3 4" key="1">
    <citation type="journal article" date="2012" name="Genome Biol.">
        <title>Genome and low-iron response of an oceanic diatom adapted to chronic iron limitation.</title>
        <authorList>
            <person name="Lommer M."/>
            <person name="Specht M."/>
            <person name="Roy A.S."/>
            <person name="Kraemer L."/>
            <person name="Andreson R."/>
            <person name="Gutowska M.A."/>
            <person name="Wolf J."/>
            <person name="Bergner S.V."/>
            <person name="Schilhabel M.B."/>
            <person name="Klostermeier U.C."/>
            <person name="Beiko R.G."/>
            <person name="Rosenstiel P."/>
            <person name="Hippler M."/>
            <person name="Laroche J."/>
        </authorList>
    </citation>
    <scope>NUCLEOTIDE SEQUENCE [LARGE SCALE GENOMIC DNA]</scope>
    <source>
        <strain evidence="3 4">CCMP1005</strain>
    </source>
</reference>
<feature type="compositionally biased region" description="Basic and acidic residues" evidence="2">
    <location>
        <begin position="601"/>
        <end position="611"/>
    </location>
</feature>
<feature type="compositionally biased region" description="Basic residues" evidence="2">
    <location>
        <begin position="821"/>
        <end position="837"/>
    </location>
</feature>
<name>K0S913_THAOC</name>
<evidence type="ECO:0000313" key="3">
    <source>
        <dbReference type="EMBL" id="EJK55197.1"/>
    </source>
</evidence>
<protein>
    <submittedName>
        <fullName evidence="3">Uncharacterized protein</fullName>
    </submittedName>
</protein>
<dbReference type="Proteomes" id="UP000266841">
    <property type="component" value="Unassembled WGS sequence"/>
</dbReference>
<evidence type="ECO:0000313" key="4">
    <source>
        <dbReference type="Proteomes" id="UP000266841"/>
    </source>
</evidence>
<evidence type="ECO:0000256" key="1">
    <source>
        <dbReference type="ARBA" id="ARBA00005351"/>
    </source>
</evidence>
<feature type="compositionally biased region" description="Basic residues" evidence="2">
    <location>
        <begin position="1"/>
        <end position="18"/>
    </location>
</feature>
<dbReference type="PANTHER" id="PTHR12875">
    <property type="entry name" value="GOLGI TO ER TRAFFIC PROTEIN 4 HOMOLOG"/>
    <property type="match status" value="1"/>
</dbReference>
<feature type="region of interest" description="Disordered" evidence="2">
    <location>
        <begin position="793"/>
        <end position="881"/>
    </location>
</feature>
<dbReference type="eggNOG" id="ENOG502SKIY">
    <property type="taxonomic scope" value="Eukaryota"/>
</dbReference>
<accession>K0S913</accession>
<feature type="region of interest" description="Disordered" evidence="2">
    <location>
        <begin position="591"/>
        <end position="611"/>
    </location>
</feature>
<dbReference type="GO" id="GO:0005829">
    <property type="term" value="C:cytosol"/>
    <property type="evidence" value="ECO:0007669"/>
    <property type="project" value="TreeGrafter"/>
</dbReference>
<dbReference type="Gene3D" id="1.25.40.10">
    <property type="entry name" value="Tetratricopeptide repeat domain"/>
    <property type="match status" value="1"/>
</dbReference>
<dbReference type="EMBL" id="AGNL01034569">
    <property type="protein sequence ID" value="EJK55197.1"/>
    <property type="molecule type" value="Genomic_DNA"/>
</dbReference>
<dbReference type="Pfam" id="PF04190">
    <property type="entry name" value="GET4"/>
    <property type="match status" value="1"/>
</dbReference>
<feature type="compositionally biased region" description="Basic residues" evidence="2">
    <location>
        <begin position="857"/>
        <end position="871"/>
    </location>
</feature>
<gene>
    <name evidence="3" type="ORF">THAOC_25093</name>
</gene>
<dbReference type="GO" id="GO:0045048">
    <property type="term" value="P:protein insertion into ER membrane"/>
    <property type="evidence" value="ECO:0007669"/>
    <property type="project" value="InterPro"/>
</dbReference>
<keyword evidence="4" id="KW-1185">Reference proteome</keyword>
<feature type="compositionally biased region" description="Basic and acidic residues" evidence="2">
    <location>
        <begin position="872"/>
        <end position="881"/>
    </location>
</feature>
<dbReference type="PANTHER" id="PTHR12875:SF0">
    <property type="entry name" value="GOLGI TO ER TRAFFIC PROTEIN 4 HOMOLOG"/>
    <property type="match status" value="1"/>
</dbReference>
<dbReference type="AlphaFoldDB" id="K0S913"/>
<sequence length="903" mass="97798">MSAAAARRRKQAQKRRSAKTGGALAGDPVRGRLDALLADPSLSDEGVAYDALQLAQSVVRRNVKIGDFACAVDVAYETSLALLSKSGRVAVSSQLLAELINVLGETYTACDAEWVARFTKLDGAYRAALDGDENMSSEERGRLQRLHLLFLKKGLKWSNDLGSVRYGNRGMHSLLGDHCWNMSCDASVVDKEKPLERERESDGSTAEEVAIELRGEAVGHYAMAERIDAILQKLKGLPGPTDEETAAGHVCPPALRDELLTRAVMVLLAIEDLRGARSLVASFLADVSDRPLAELKKSYLDKTDGRSPSHVMFCSMLVRICEKDVKTAPLFKWLLKNFGAELMTVHDREVIKAYTTKIGRVYFNIQPPPSMVDMMENVMSGRDDDDNNGRSDTNLEALGSGSDDNDNTSDLATQTPSNKSSMKTIHSSVSSTGNPEKPISRAAATPLKTGSLKLKPSPQSVADPPFDPPFADLSGHDLMKPPTIVRHLTTSHERTETSKPAGVNAKGLSSERVESIIEMKRQQNQHLEEDEGIEDNCSGASVPSYVLDLARNRLKKYLPSRGGKGESTSYVQLQHKAGPHAPVALLNNSVGSSHAPNPIGEDEKASFDSSHNKYRDLSCGEVIEPTSVSAASNEEALKGLLSEDVTRVTNLPWSENSTEREVDVVISGRYTGPVNMKLQPHGDGLLVVDGITFEAVWTHGKLSTDLTVHEDDPVKMTGDDDKKIAKKMNIRYIIGKRSKKSTADSAALKYQLGDTLRSQKDIITKRSKSEATHSASILKAAGASMSEGCQCKLTRGKPAAPKEVSPPASAAPPEKADAPKKKAKKAALAKAVSKKSTKSATFMGATTKATKHEASTKKKKDLHPPRAHPRRDRSDMSGHQKWDALAASAGLGKKGRGYQYLNV</sequence>
<evidence type="ECO:0000256" key="2">
    <source>
        <dbReference type="SAM" id="MobiDB-lite"/>
    </source>
</evidence>
<proteinExistence type="inferred from homology"/>
<feature type="region of interest" description="Disordered" evidence="2">
    <location>
        <begin position="1"/>
        <end position="26"/>
    </location>
</feature>